<feature type="transmembrane region" description="Helical" evidence="1">
    <location>
        <begin position="210"/>
        <end position="231"/>
    </location>
</feature>
<dbReference type="GeneID" id="60926429"/>
<evidence type="ECO:0000256" key="1">
    <source>
        <dbReference type="SAM" id="Phobius"/>
    </source>
</evidence>
<dbReference type="PATRIC" id="fig|818.23.peg.2981"/>
<feature type="transmembrane region" description="Helical" evidence="1">
    <location>
        <begin position="185"/>
        <end position="204"/>
    </location>
</feature>
<keyword evidence="1" id="KW-0812">Transmembrane</keyword>
<accession>C6IEY5</accession>
<accession>A0A0P0ET77</accession>
<feature type="transmembrane region" description="Helical" evidence="1">
    <location>
        <begin position="159"/>
        <end position="178"/>
    </location>
</feature>
<feature type="transmembrane region" description="Helical" evidence="1">
    <location>
        <begin position="30"/>
        <end position="48"/>
    </location>
</feature>
<feature type="transmembrane region" description="Helical" evidence="1">
    <location>
        <begin position="63"/>
        <end position="83"/>
    </location>
</feature>
<feature type="transmembrane region" description="Helical" evidence="1">
    <location>
        <begin position="394"/>
        <end position="412"/>
    </location>
</feature>
<evidence type="ECO:0000313" key="2">
    <source>
        <dbReference type="EMBL" id="CUP74171.1"/>
    </source>
</evidence>
<reference evidence="3 8" key="3">
    <citation type="journal article" date="2019" name="Nat. Med.">
        <title>A library of human gut bacterial isolates paired with longitudinal multiomics data enables mechanistic microbiome research.</title>
        <authorList>
            <person name="Poyet M."/>
            <person name="Groussin M."/>
            <person name="Gibbons S.M."/>
            <person name="Avila-Pacheco J."/>
            <person name="Jiang X."/>
            <person name="Kearney S.M."/>
            <person name="Perrotta A.R."/>
            <person name="Berdy B."/>
            <person name="Zhao S."/>
            <person name="Lieberman T.D."/>
            <person name="Swanson P.K."/>
            <person name="Smith M."/>
            <person name="Roesemann S."/>
            <person name="Alexander J.E."/>
            <person name="Rich S.A."/>
            <person name="Livny J."/>
            <person name="Vlamakis H."/>
            <person name="Clish C."/>
            <person name="Bullock K."/>
            <person name="Deik A."/>
            <person name="Scott J."/>
            <person name="Pierce K.A."/>
            <person name="Xavier R.J."/>
            <person name="Alm E.J."/>
        </authorList>
    </citation>
    <scope>NUCLEOTIDE SEQUENCE [LARGE SCALE GENOMIC DNA]</scope>
    <source>
        <strain evidence="3 8">BIOML-A162</strain>
    </source>
</reference>
<proteinExistence type="predicted"/>
<protein>
    <submittedName>
        <fullName evidence="4">O-antigen ligase</fullName>
    </submittedName>
    <submittedName>
        <fullName evidence="3">Oligosaccharide repeat unit polymerase</fullName>
    </submittedName>
</protein>
<dbReference type="Proteomes" id="UP000436858">
    <property type="component" value="Unassembled WGS sequence"/>
</dbReference>
<dbReference type="KEGG" id="btho:Btheta7330_02893"/>
<dbReference type="GO" id="GO:0016874">
    <property type="term" value="F:ligase activity"/>
    <property type="evidence" value="ECO:0007669"/>
    <property type="project" value="UniProtKB-KW"/>
</dbReference>
<reference evidence="4" key="4">
    <citation type="submission" date="2022-10" db="EMBL/GenBank/DDBJ databases">
        <title>Human gut microbiome strain richness.</title>
        <authorList>
            <person name="Chen-Liaw A."/>
        </authorList>
    </citation>
    <scope>NUCLEOTIDE SEQUENCE</scope>
    <source>
        <strain evidence="4">1001283st1_A3_1001283B150304_161114</strain>
    </source>
</reference>
<dbReference type="OMA" id="NWYIGQG"/>
<dbReference type="NCBIfam" id="TIGR04370">
    <property type="entry name" value="glyco_rpt_poly"/>
    <property type="match status" value="1"/>
</dbReference>
<evidence type="ECO:0000313" key="4">
    <source>
        <dbReference type="EMBL" id="MDC2234345.1"/>
    </source>
</evidence>
<dbReference type="AlphaFoldDB" id="A0A0P0ET77"/>
<dbReference type="RefSeq" id="WP_008766017.1">
    <property type="nucleotide sequence ID" value="NZ_AP022660.1"/>
</dbReference>
<evidence type="ECO:0000313" key="3">
    <source>
        <dbReference type="EMBL" id="KAB4472176.1"/>
    </source>
</evidence>
<evidence type="ECO:0000313" key="5">
    <source>
        <dbReference type="EMBL" id="RHL52991.1"/>
    </source>
</evidence>
<feature type="transmembrane region" description="Helical" evidence="1">
    <location>
        <begin position="6"/>
        <end position="23"/>
    </location>
</feature>
<evidence type="ECO:0000313" key="8">
    <source>
        <dbReference type="Proteomes" id="UP000436858"/>
    </source>
</evidence>
<feature type="transmembrane region" description="Helical" evidence="1">
    <location>
        <begin position="104"/>
        <end position="124"/>
    </location>
</feature>
<organism evidence="3 8">
    <name type="scientific">Bacteroides thetaiotaomicron</name>
    <dbReference type="NCBI Taxonomy" id="818"/>
    <lineage>
        <taxon>Bacteria</taxon>
        <taxon>Pseudomonadati</taxon>
        <taxon>Bacteroidota</taxon>
        <taxon>Bacteroidia</taxon>
        <taxon>Bacteroidales</taxon>
        <taxon>Bacteroidaceae</taxon>
        <taxon>Bacteroides</taxon>
    </lineage>
</organism>
<feature type="transmembrane region" description="Helical" evidence="1">
    <location>
        <begin position="238"/>
        <end position="258"/>
    </location>
</feature>
<evidence type="ECO:0000313" key="6">
    <source>
        <dbReference type="Proteomes" id="UP000095576"/>
    </source>
</evidence>
<dbReference type="EMBL" id="CZAP01000011">
    <property type="protein sequence ID" value="CUP74171.1"/>
    <property type="molecule type" value="Genomic_DNA"/>
</dbReference>
<dbReference type="EMBL" id="WCRY01000040">
    <property type="protein sequence ID" value="KAB4472176.1"/>
    <property type="molecule type" value="Genomic_DNA"/>
</dbReference>
<dbReference type="Proteomes" id="UP001217776">
    <property type="component" value="Unassembled WGS sequence"/>
</dbReference>
<dbReference type="EMBL" id="QROV01000042">
    <property type="protein sequence ID" value="RHL52991.1"/>
    <property type="molecule type" value="Genomic_DNA"/>
</dbReference>
<reference evidence="5 7" key="2">
    <citation type="submission" date="2018-08" db="EMBL/GenBank/DDBJ databases">
        <title>A genome reference for cultivated species of the human gut microbiota.</title>
        <authorList>
            <person name="Zou Y."/>
            <person name="Xue W."/>
            <person name="Luo G."/>
        </authorList>
    </citation>
    <scope>NUCLEOTIDE SEQUENCE [LARGE SCALE GENOMIC DNA]</scope>
    <source>
        <strain evidence="5 7">AF37-12</strain>
    </source>
</reference>
<keyword evidence="1" id="KW-1133">Transmembrane helix</keyword>
<sequence>MSELQILIFNAAVFSILAVYHYWKNRKLNIAFYILAYYSICAWGALLYHEHELFHYMRGRETYSIIPFLYLIPVIFLFAYPIIRYDNTRITRIETLNSNFFINLVWILLFIQIVLYIILFPSFLKAILSSNIGDYRNDTYDESEIVQFPNYFFNILCRLYMGARNVVILIAAYGLLVIKTHRKLLKIFLVTSLCFPVYMFTAYASRAVMIMTFFFLVFIFVFLSVFMNVGLKKKIVSYLILILVPISSAFILISNSRFGNLATYMFYRYLGESFNNYNTHFFYELKGNTWGEAYFVFFRKLMGISSNFKTTREKWEWLDNITGVDTHVFYTFVGGLNIEFGFVGTIVIGLLLSFFMVKKMRPYNVLTLPKFIALGMLAYTLINGVFFFVLQGDWGNLEILFTLFFCFLFSKYRTRKYINK</sequence>
<gene>
    <name evidence="5" type="ORF">DW011_23630</name>
    <name evidence="2" type="ORF">ERS852511_03067</name>
    <name evidence="3" type="ORF">GAN91_24825</name>
    <name evidence="4" type="ORF">PO127_01120</name>
</gene>
<evidence type="ECO:0000313" key="7">
    <source>
        <dbReference type="Proteomes" id="UP000283616"/>
    </source>
</evidence>
<feature type="transmembrane region" description="Helical" evidence="1">
    <location>
        <begin position="328"/>
        <end position="356"/>
    </location>
</feature>
<feature type="transmembrane region" description="Helical" evidence="1">
    <location>
        <begin position="368"/>
        <end position="388"/>
    </location>
</feature>
<dbReference type="Proteomes" id="UP000095576">
    <property type="component" value="Unassembled WGS sequence"/>
</dbReference>
<name>A0A0P0ET77_BACT4</name>
<reference evidence="2 6" key="1">
    <citation type="submission" date="2015-09" db="EMBL/GenBank/DDBJ databases">
        <authorList>
            <consortium name="Pathogen Informatics"/>
        </authorList>
    </citation>
    <scope>NUCLEOTIDE SEQUENCE [LARGE SCALE GENOMIC DNA]</scope>
    <source>
        <strain evidence="2 6">2789STDY5834899</strain>
    </source>
</reference>
<keyword evidence="1" id="KW-0472">Membrane</keyword>
<dbReference type="EMBL" id="JAQNVG010000001">
    <property type="protein sequence ID" value="MDC2234345.1"/>
    <property type="molecule type" value="Genomic_DNA"/>
</dbReference>
<dbReference type="Proteomes" id="UP000283616">
    <property type="component" value="Unassembled WGS sequence"/>
</dbReference>
<keyword evidence="4" id="KW-0436">Ligase</keyword>